<dbReference type="HOGENOM" id="CLU_027562_0_0_6"/>
<proteinExistence type="inferred from homology"/>
<sequence>MALNDMQVRSAKPEEKPYTLGDGLGLSLLIEPTGSKSWRFRYRFGGKPKMISFGAYPLVSLAEARKKRDEARKQVLDGINPSEQRKAQKLNLMSESENTFEIIACEWHAMKSARWSAGYASDIMEAFRNDIFPYVGKRSIAEIKPLELLNVLRKMEKRGALEKMKKVRQRCSEVFRYAIATGRAEINPAADLTSVLTTHKAQHYPFLKADEIPTFIQAVESYTGSVLVQIAAKLLMLTGVRTIELRAAEWSEFDLEHAIWEIPAERMKKRRSHLVPLSTQALSLLSKLQTISGNYKYVFPGRNDPNKPMSEGSINRMIKHIGYEGRLTGHGFRHTMSTILHEKGYDSAWIEMQLAHVDKNSIRGTYNHALYLEQRRDMMQWYSNCFL</sequence>
<dbReference type="Gene3D" id="3.30.160.390">
    <property type="entry name" value="Integrase, DNA-binding domain"/>
    <property type="match status" value="1"/>
</dbReference>
<evidence type="ECO:0000313" key="6">
    <source>
        <dbReference type="EMBL" id="ACT14297.1"/>
    </source>
</evidence>
<keyword evidence="4" id="KW-0233">DNA recombination</keyword>
<dbReference type="eggNOG" id="COG0582">
    <property type="taxonomic scope" value="Bacteria"/>
</dbReference>
<dbReference type="RefSeq" id="WP_015841432.1">
    <property type="nucleotide sequence ID" value="NC_012917.1"/>
</dbReference>
<dbReference type="STRING" id="561230.PC1_3281"/>
<accession>C6DCX2</accession>
<dbReference type="OrthoDB" id="9795573at2"/>
<evidence type="ECO:0000256" key="1">
    <source>
        <dbReference type="ARBA" id="ARBA00008857"/>
    </source>
</evidence>
<dbReference type="Pfam" id="PF13356">
    <property type="entry name" value="Arm-DNA-bind_3"/>
    <property type="match status" value="1"/>
</dbReference>
<evidence type="ECO:0000313" key="7">
    <source>
        <dbReference type="Proteomes" id="UP000002736"/>
    </source>
</evidence>
<dbReference type="Gene3D" id="1.10.150.130">
    <property type="match status" value="1"/>
</dbReference>
<dbReference type="KEGG" id="pct:PC1_3281"/>
<dbReference type="GO" id="GO:0006310">
    <property type="term" value="P:DNA recombination"/>
    <property type="evidence" value="ECO:0007669"/>
    <property type="project" value="UniProtKB-KW"/>
</dbReference>
<feature type="domain" description="Tyr recombinase" evidence="5">
    <location>
        <begin position="202"/>
        <end position="379"/>
    </location>
</feature>
<dbReference type="SUPFAM" id="SSF56349">
    <property type="entry name" value="DNA breaking-rejoining enzymes"/>
    <property type="match status" value="1"/>
</dbReference>
<protein>
    <submittedName>
        <fullName evidence="6">Integrase family protein</fullName>
    </submittedName>
</protein>
<comment type="similarity">
    <text evidence="1">Belongs to the 'phage' integrase family.</text>
</comment>
<dbReference type="Proteomes" id="UP000002736">
    <property type="component" value="Chromosome"/>
</dbReference>
<dbReference type="EMBL" id="CP001657">
    <property type="protein sequence ID" value="ACT14297.1"/>
    <property type="molecule type" value="Genomic_DNA"/>
</dbReference>
<dbReference type="GO" id="GO:0015074">
    <property type="term" value="P:DNA integration"/>
    <property type="evidence" value="ECO:0007669"/>
    <property type="project" value="UniProtKB-KW"/>
</dbReference>
<keyword evidence="3" id="KW-0238">DNA-binding</keyword>
<dbReference type="Pfam" id="PF22022">
    <property type="entry name" value="Phage_int_M"/>
    <property type="match status" value="1"/>
</dbReference>
<dbReference type="InterPro" id="IPR025166">
    <property type="entry name" value="Integrase_DNA_bind_dom"/>
</dbReference>
<dbReference type="Pfam" id="PF00589">
    <property type="entry name" value="Phage_integrase"/>
    <property type="match status" value="1"/>
</dbReference>
<dbReference type="PANTHER" id="PTHR30629:SF2">
    <property type="entry name" value="PROPHAGE INTEGRASE INTS-RELATED"/>
    <property type="match status" value="1"/>
</dbReference>
<dbReference type="InterPro" id="IPR053876">
    <property type="entry name" value="Phage_int_M"/>
</dbReference>
<dbReference type="InterPro" id="IPR011010">
    <property type="entry name" value="DNA_brk_join_enz"/>
</dbReference>
<evidence type="ECO:0000256" key="2">
    <source>
        <dbReference type="ARBA" id="ARBA00022908"/>
    </source>
</evidence>
<dbReference type="InterPro" id="IPR050808">
    <property type="entry name" value="Phage_Integrase"/>
</dbReference>
<dbReference type="InterPro" id="IPR038488">
    <property type="entry name" value="Integrase_DNA-bd_sf"/>
</dbReference>
<dbReference type="InterPro" id="IPR002104">
    <property type="entry name" value="Integrase_catalytic"/>
</dbReference>
<dbReference type="InterPro" id="IPR013762">
    <property type="entry name" value="Integrase-like_cat_sf"/>
</dbReference>
<reference evidence="6 7" key="1">
    <citation type="submission" date="2009-07" db="EMBL/GenBank/DDBJ databases">
        <title>Complete sequence of Pectobacterium carotovorum subsp. carotovorum PC1.</title>
        <authorList>
            <consortium name="US DOE Joint Genome Institute"/>
            <person name="Lucas S."/>
            <person name="Copeland A."/>
            <person name="Lapidus A."/>
            <person name="Glavina del Rio T."/>
            <person name="Tice H."/>
            <person name="Bruce D."/>
            <person name="Goodwin L."/>
            <person name="Pitluck S."/>
            <person name="Munk A.C."/>
            <person name="Brettin T."/>
            <person name="Detter J.C."/>
            <person name="Han C."/>
            <person name="Tapia R."/>
            <person name="Larimer F."/>
            <person name="Land M."/>
            <person name="Hauser L."/>
            <person name="Kyrpides N."/>
            <person name="Mikhailova N."/>
            <person name="Balakrishnan V."/>
            <person name="Glasner J."/>
            <person name="Perna N.T."/>
        </authorList>
    </citation>
    <scope>NUCLEOTIDE SEQUENCE [LARGE SCALE GENOMIC DNA]</scope>
    <source>
        <strain evidence="6 7">PC1</strain>
    </source>
</reference>
<organism evidence="6 7">
    <name type="scientific">Pectobacterium carotovorum subsp. carotovorum (strain PC1)</name>
    <dbReference type="NCBI Taxonomy" id="561230"/>
    <lineage>
        <taxon>Bacteria</taxon>
        <taxon>Pseudomonadati</taxon>
        <taxon>Pseudomonadota</taxon>
        <taxon>Gammaproteobacteria</taxon>
        <taxon>Enterobacterales</taxon>
        <taxon>Pectobacteriaceae</taxon>
        <taxon>Pectobacterium</taxon>
    </lineage>
</organism>
<name>C6DCX2_PECCP</name>
<dbReference type="AlphaFoldDB" id="C6DCX2"/>
<dbReference type="PANTHER" id="PTHR30629">
    <property type="entry name" value="PROPHAGE INTEGRASE"/>
    <property type="match status" value="1"/>
</dbReference>
<evidence type="ECO:0000259" key="5">
    <source>
        <dbReference type="PROSITE" id="PS51898"/>
    </source>
</evidence>
<gene>
    <name evidence="6" type="ordered locus">PC1_3281</name>
</gene>
<dbReference type="Gene3D" id="1.10.443.10">
    <property type="entry name" value="Intergrase catalytic core"/>
    <property type="match status" value="1"/>
</dbReference>
<dbReference type="PROSITE" id="PS51898">
    <property type="entry name" value="TYR_RECOMBINASE"/>
    <property type="match status" value="1"/>
</dbReference>
<dbReference type="InterPro" id="IPR010998">
    <property type="entry name" value="Integrase_recombinase_N"/>
</dbReference>
<evidence type="ECO:0000256" key="4">
    <source>
        <dbReference type="ARBA" id="ARBA00023172"/>
    </source>
</evidence>
<evidence type="ECO:0000256" key="3">
    <source>
        <dbReference type="ARBA" id="ARBA00023125"/>
    </source>
</evidence>
<keyword evidence="2" id="KW-0229">DNA integration</keyword>
<dbReference type="CDD" id="cd00801">
    <property type="entry name" value="INT_P4_C"/>
    <property type="match status" value="1"/>
</dbReference>
<dbReference type="GO" id="GO:0003677">
    <property type="term" value="F:DNA binding"/>
    <property type="evidence" value="ECO:0007669"/>
    <property type="project" value="UniProtKB-KW"/>
</dbReference>